<dbReference type="EMBL" id="JBBKAR010000043">
    <property type="protein sequence ID" value="MEJ8305443.1"/>
    <property type="molecule type" value="Genomic_DNA"/>
</dbReference>
<sequence length="568" mass="65198">MSNLSDRLLEDVWKQLRSIYAREQQRLGEIKEWSPLQAGVFNYLKISRLKPQWGKTPHRLAIDVYEPFSWSDDAYKFELDPYIEYITETMLRDEFWPGLLKKINELRLSNEMGPRFFDYRFELVADFQSESNASSFKLNAILIDEIKLAKLKETLERFVQSKVLSDPPARPKAKDYFFFSRLLVNADLLPEGRVAPDPQQLEALSLGLSRKLKENPERLAEWKREYSHALKGWAEEQFLPLHFDETDDYPLRFRIKSSTERPTLHAEALDFFLYAALQVGHDDPQLRLSYLRYASDLGSDTAERYLKTGSGKVESSRKGSLFQGKANDVLQTVELKLAAEKEQAYREALNYVCDLMRQGFPTAYTLKLKSMEKHGLPLKKLAKSPLHRFFANALQYPALFPIIAEYADLVMDEFAWYGDVEAGEKSVMPGTYAVLGLGLHSEDYDSLLVRYMQLVDTEHQSAHDDYAALFASTRGLNEHTLPTLISTLLGSGQSARPIKESLIDTPELARLLSAQLLLLEDYEQELAIYRLFGGHDKLVRMAKKAEADLATALEELATVTQPKVRKRR</sequence>
<organism evidence="1 2">
    <name type="scientific">Saccharibacillus sacchari</name>
    <dbReference type="NCBI Taxonomy" id="456493"/>
    <lineage>
        <taxon>Bacteria</taxon>
        <taxon>Bacillati</taxon>
        <taxon>Bacillota</taxon>
        <taxon>Bacilli</taxon>
        <taxon>Bacillales</taxon>
        <taxon>Paenibacillaceae</taxon>
        <taxon>Saccharibacillus</taxon>
    </lineage>
</organism>
<gene>
    <name evidence="1" type="ORF">WKI47_16155</name>
</gene>
<keyword evidence="2" id="KW-1185">Reference proteome</keyword>
<accession>A0ACC6PEQ1</accession>
<evidence type="ECO:0000313" key="2">
    <source>
        <dbReference type="Proteomes" id="UP001380953"/>
    </source>
</evidence>
<proteinExistence type="predicted"/>
<reference evidence="1" key="1">
    <citation type="submission" date="2024-03" db="EMBL/GenBank/DDBJ databases">
        <title>Whole genome sequecning of epiphytes from Marcgravia umbellata leaves.</title>
        <authorList>
            <person name="Kumar G."/>
            <person name="Savka M.A."/>
        </authorList>
    </citation>
    <scope>NUCLEOTIDE SEQUENCE</scope>
    <source>
        <strain evidence="1">RIT_BL5</strain>
    </source>
</reference>
<comment type="caution">
    <text evidence="1">The sequence shown here is derived from an EMBL/GenBank/DDBJ whole genome shotgun (WGS) entry which is preliminary data.</text>
</comment>
<name>A0ACC6PEQ1_9BACL</name>
<evidence type="ECO:0000313" key="1">
    <source>
        <dbReference type="EMBL" id="MEJ8305443.1"/>
    </source>
</evidence>
<dbReference type="Proteomes" id="UP001380953">
    <property type="component" value="Unassembled WGS sequence"/>
</dbReference>
<protein>
    <submittedName>
        <fullName evidence="1">DUF6138 family protein</fullName>
    </submittedName>
</protein>